<evidence type="ECO:0000256" key="1">
    <source>
        <dbReference type="ARBA" id="ARBA00022729"/>
    </source>
</evidence>
<dbReference type="RefSeq" id="WP_199329457.1">
    <property type="nucleotide sequence ID" value="NZ_CP130144.1"/>
</dbReference>
<dbReference type="InterPro" id="IPR050811">
    <property type="entry name" value="Phosphate_ABC_transporter"/>
</dbReference>
<feature type="domain" description="PBP" evidence="4">
    <location>
        <begin position="30"/>
        <end position="269"/>
    </location>
</feature>
<reference evidence="5" key="2">
    <citation type="submission" date="2023-07" db="EMBL/GenBank/DDBJ databases">
        <authorList>
            <person name="Bai X.-H."/>
            <person name="Wang H.-H."/>
            <person name="Wang J."/>
            <person name="Ma M.-Y."/>
            <person name="Hu H.-H."/>
            <person name="Song Z.-L."/>
            <person name="Ma H.-G."/>
            <person name="Fan Y."/>
            <person name="Du C.-Y."/>
            <person name="Xu J.-C."/>
        </authorList>
    </citation>
    <scope>NUCLEOTIDE SEQUENCE</scope>
    <source>
        <strain evidence="5">CZ1</strain>
    </source>
</reference>
<evidence type="ECO:0000259" key="4">
    <source>
        <dbReference type="Pfam" id="PF12849"/>
    </source>
</evidence>
<dbReference type="PANTHER" id="PTHR30570:SF1">
    <property type="entry name" value="PHOSPHATE-BINDING PROTEIN PSTS"/>
    <property type="match status" value="1"/>
</dbReference>
<dbReference type="Gene3D" id="3.40.190.10">
    <property type="entry name" value="Periplasmic binding protein-like II"/>
    <property type="match status" value="2"/>
</dbReference>
<dbReference type="Pfam" id="PF12849">
    <property type="entry name" value="PBP_like_2"/>
    <property type="match status" value="1"/>
</dbReference>
<sequence length="292" mass="31377">MMKRTLVILALGASLIGLPSCSTSPNTASTATASNTQTPIKAGSSSSTVNLLKTLKAAYENTNSDGQVTLLEPGQSENIIAGIKQGLVDIGIISKVLKPEETDGNLEYREVAKDALLVATHPSVTGIKNLTTQDLQGIYSGSITNWKELGGIDAQIIVLDRPEDESAKQLLRQHYLGKELKNAPNAIIMRKEGELIQTLQSTPYSIGAFSLAYAISNNLLVNRLSLNNIEPTPETLKTGKYPMFRRINVLWNKKASESTQAFVNYVFSPPGATVLEKAGFAATAPQTAMSQK</sequence>
<feature type="signal peptide" evidence="3">
    <location>
        <begin position="1"/>
        <end position="28"/>
    </location>
</feature>
<feature type="compositionally biased region" description="Low complexity" evidence="2">
    <location>
        <begin position="22"/>
        <end position="39"/>
    </location>
</feature>
<protein>
    <submittedName>
        <fullName evidence="5">Substrate-binding domain-containing protein</fullName>
    </submittedName>
</protein>
<accession>A0AA96WPP2</accession>
<dbReference type="SUPFAM" id="SSF53850">
    <property type="entry name" value="Periplasmic binding protein-like II"/>
    <property type="match status" value="1"/>
</dbReference>
<name>A0AA96WPP2_LEPBY</name>
<evidence type="ECO:0000256" key="3">
    <source>
        <dbReference type="SAM" id="SignalP"/>
    </source>
</evidence>
<feature type="chain" id="PRO_5041729845" evidence="3">
    <location>
        <begin position="29"/>
        <end position="292"/>
    </location>
</feature>
<keyword evidence="1 3" id="KW-0732">Signal</keyword>
<feature type="region of interest" description="Disordered" evidence="2">
    <location>
        <begin position="22"/>
        <end position="44"/>
    </location>
</feature>
<dbReference type="AlphaFoldDB" id="A0AA96WPP2"/>
<organism evidence="5">
    <name type="scientific">Leptolyngbya boryana CZ1</name>
    <dbReference type="NCBI Taxonomy" id="3060204"/>
    <lineage>
        <taxon>Bacteria</taxon>
        <taxon>Bacillati</taxon>
        <taxon>Cyanobacteriota</taxon>
        <taxon>Cyanophyceae</taxon>
        <taxon>Leptolyngbyales</taxon>
        <taxon>Leptolyngbyaceae</taxon>
        <taxon>Leptolyngbya group</taxon>
        <taxon>Leptolyngbya</taxon>
    </lineage>
</organism>
<gene>
    <name evidence="5" type="ORF">Q2T42_18645</name>
</gene>
<evidence type="ECO:0000256" key="2">
    <source>
        <dbReference type="SAM" id="MobiDB-lite"/>
    </source>
</evidence>
<proteinExistence type="predicted"/>
<reference evidence="5" key="1">
    <citation type="journal article" date="2023" name="Plants (Basel)">
        <title>Genomic Analysis of Leptolyngbya boryana CZ1 Reveals Efficient Carbon Fixation Modules.</title>
        <authorList>
            <person name="Bai X."/>
            <person name="Wang H."/>
            <person name="Cheng W."/>
            <person name="Wang J."/>
            <person name="Ma M."/>
            <person name="Hu H."/>
            <person name="Song Z."/>
            <person name="Ma H."/>
            <person name="Fan Y."/>
            <person name="Du C."/>
            <person name="Xu J."/>
        </authorList>
    </citation>
    <scope>NUCLEOTIDE SEQUENCE</scope>
    <source>
        <strain evidence="5">CZ1</strain>
    </source>
</reference>
<evidence type="ECO:0000313" key="5">
    <source>
        <dbReference type="EMBL" id="WNZ43861.1"/>
    </source>
</evidence>
<dbReference type="InterPro" id="IPR024370">
    <property type="entry name" value="PBP_domain"/>
</dbReference>
<dbReference type="PANTHER" id="PTHR30570">
    <property type="entry name" value="PERIPLASMIC PHOSPHATE BINDING COMPONENT OF PHOSPHATE ABC TRANSPORTER"/>
    <property type="match status" value="1"/>
</dbReference>
<dbReference type="EMBL" id="CP130144">
    <property type="protein sequence ID" value="WNZ43861.1"/>
    <property type="molecule type" value="Genomic_DNA"/>
</dbReference>